<feature type="transmembrane region" description="Helical" evidence="1">
    <location>
        <begin position="61"/>
        <end position="78"/>
    </location>
</feature>
<dbReference type="KEGG" id="ahel:Q31a_02900"/>
<name>A0A518G088_9BACT</name>
<feature type="transmembrane region" description="Helical" evidence="1">
    <location>
        <begin position="30"/>
        <end position="49"/>
    </location>
</feature>
<dbReference type="RefSeq" id="WP_145072870.1">
    <property type="nucleotide sequence ID" value="NZ_CP036298.1"/>
</dbReference>
<reference evidence="2 3" key="1">
    <citation type="submission" date="2019-02" db="EMBL/GenBank/DDBJ databases">
        <title>Deep-cultivation of Planctomycetes and their phenomic and genomic characterization uncovers novel biology.</title>
        <authorList>
            <person name="Wiegand S."/>
            <person name="Jogler M."/>
            <person name="Boedeker C."/>
            <person name="Pinto D."/>
            <person name="Vollmers J."/>
            <person name="Rivas-Marin E."/>
            <person name="Kohn T."/>
            <person name="Peeters S.H."/>
            <person name="Heuer A."/>
            <person name="Rast P."/>
            <person name="Oberbeckmann S."/>
            <person name="Bunk B."/>
            <person name="Jeske O."/>
            <person name="Meyerdierks A."/>
            <person name="Storesund J.E."/>
            <person name="Kallscheuer N."/>
            <person name="Luecker S."/>
            <person name="Lage O.M."/>
            <person name="Pohl T."/>
            <person name="Merkel B.J."/>
            <person name="Hornburger P."/>
            <person name="Mueller R.-W."/>
            <person name="Bruemmer F."/>
            <person name="Labrenz M."/>
            <person name="Spormann A.M."/>
            <person name="Op den Camp H."/>
            <person name="Overmann J."/>
            <person name="Amann R."/>
            <person name="Jetten M.S.M."/>
            <person name="Mascher T."/>
            <person name="Medema M.H."/>
            <person name="Devos D.P."/>
            <person name="Kaster A.-K."/>
            <person name="Ovreas L."/>
            <person name="Rohde M."/>
            <person name="Galperin M.Y."/>
            <person name="Jogler C."/>
        </authorList>
    </citation>
    <scope>NUCLEOTIDE SEQUENCE [LARGE SCALE GENOMIC DNA]</scope>
    <source>
        <strain evidence="2 3">Q31a</strain>
    </source>
</reference>
<gene>
    <name evidence="2" type="ORF">Q31a_02900</name>
</gene>
<feature type="transmembrane region" description="Helical" evidence="1">
    <location>
        <begin position="358"/>
        <end position="383"/>
    </location>
</feature>
<evidence type="ECO:0000313" key="2">
    <source>
        <dbReference type="EMBL" id="QDV22011.1"/>
    </source>
</evidence>
<evidence type="ECO:0000313" key="3">
    <source>
        <dbReference type="Proteomes" id="UP000318017"/>
    </source>
</evidence>
<keyword evidence="3" id="KW-1185">Reference proteome</keyword>
<keyword evidence="1" id="KW-0812">Transmembrane</keyword>
<feature type="transmembrane region" description="Helical" evidence="1">
    <location>
        <begin position="433"/>
        <end position="460"/>
    </location>
</feature>
<proteinExistence type="predicted"/>
<dbReference type="OrthoDB" id="7798170at2"/>
<feature type="transmembrane region" description="Helical" evidence="1">
    <location>
        <begin position="404"/>
        <end position="427"/>
    </location>
</feature>
<feature type="transmembrane region" description="Helical" evidence="1">
    <location>
        <begin position="480"/>
        <end position="504"/>
    </location>
</feature>
<dbReference type="AlphaFoldDB" id="A0A518G088"/>
<feature type="transmembrane region" description="Helical" evidence="1">
    <location>
        <begin position="170"/>
        <end position="190"/>
    </location>
</feature>
<feature type="transmembrane region" description="Helical" evidence="1">
    <location>
        <begin position="240"/>
        <end position="260"/>
    </location>
</feature>
<evidence type="ECO:0000256" key="1">
    <source>
        <dbReference type="SAM" id="Phobius"/>
    </source>
</evidence>
<sequence length="554" mass="60039">MHRALWYLLWLDFRGSLRSVLNIRNSWRQVVLLLLMLLFVGMIISARAFDPSGSGGGRFGAAMPFWALLYLLATWLTASADRGLVMRPAEVHFIVGGPFRSPDVITLNLVRLAFRSLISATVLSLIATAYVSSFPAALMGMWLLIVVSLLIGMIASLSARSAHTMSIKRLRRLVSMFALAGFLMLIIQAMGQLREHGEVPQISTVAAAAINTPIGRVILPPLGWMFAPLSSANFFPDACLLMPARLAVLGLLIAMVYALGGRYAEASTNRTDQSVTKRQNALRSGIAGGAGAASWTRRLRVPMPAALGGIGSVAWMQMTHSLRILPRYLIFTAAIVGLVLVVPLMVDPDRLKGWGMMSWMTGLTLYADFLLLLQLPVGFLGPVSQREMLKSLPIPSWRIVVGQLAGPLLPVLVLHSLVASLFLYLVPQQRSQVLVLSLALLPAALVVTANVNLLGMWNIIRPKALQQRDALAAGRAMASVWIFFAMLIPAIFVSAACAGLLAALTGVPMLSYLIGGSLGALLSSSIYISLLARAFRKWQPSSREGGQEEVEHDR</sequence>
<feature type="transmembrane region" description="Helical" evidence="1">
    <location>
        <begin position="510"/>
        <end position="532"/>
    </location>
</feature>
<feature type="transmembrane region" description="Helical" evidence="1">
    <location>
        <begin position="137"/>
        <end position="158"/>
    </location>
</feature>
<organism evidence="2 3">
    <name type="scientific">Aureliella helgolandensis</name>
    <dbReference type="NCBI Taxonomy" id="2527968"/>
    <lineage>
        <taxon>Bacteria</taxon>
        <taxon>Pseudomonadati</taxon>
        <taxon>Planctomycetota</taxon>
        <taxon>Planctomycetia</taxon>
        <taxon>Pirellulales</taxon>
        <taxon>Pirellulaceae</taxon>
        <taxon>Aureliella</taxon>
    </lineage>
</organism>
<dbReference type="EMBL" id="CP036298">
    <property type="protein sequence ID" value="QDV22011.1"/>
    <property type="molecule type" value="Genomic_DNA"/>
</dbReference>
<dbReference type="Proteomes" id="UP000318017">
    <property type="component" value="Chromosome"/>
</dbReference>
<feature type="transmembrane region" description="Helical" evidence="1">
    <location>
        <begin position="328"/>
        <end position="346"/>
    </location>
</feature>
<keyword evidence="1" id="KW-1133">Transmembrane helix</keyword>
<protein>
    <submittedName>
        <fullName evidence="2">Uncharacterized protein</fullName>
    </submittedName>
</protein>
<keyword evidence="1" id="KW-0472">Membrane</keyword>
<accession>A0A518G088</accession>
<feature type="transmembrane region" description="Helical" evidence="1">
    <location>
        <begin position="112"/>
        <end position="131"/>
    </location>
</feature>